<name>A0A3B0U7C2_9ZZZZ</name>
<evidence type="ECO:0000256" key="4">
    <source>
        <dbReference type="SAM" id="MobiDB-lite"/>
    </source>
</evidence>
<evidence type="ECO:0000259" key="5">
    <source>
        <dbReference type="PROSITE" id="PS50949"/>
    </source>
</evidence>
<dbReference type="PANTHER" id="PTHR38445:SF10">
    <property type="entry name" value="GNTR-FAMILY TRANSCRIPTIONAL REGULATOR"/>
    <property type="match status" value="1"/>
</dbReference>
<dbReference type="InterPro" id="IPR036390">
    <property type="entry name" value="WH_DNA-bd_sf"/>
</dbReference>
<dbReference type="AlphaFoldDB" id="A0A3B0U7C2"/>
<keyword evidence="2" id="KW-0238">DNA-binding</keyword>
<sequence>MVIQMVTWNDTQPIFIQIRQRIIDLILSGGVDGENPLPSVRQISAELAVNPLTVSKSYQSLVELGVVEKRRGLGMFLSKDARIILLKHERNKFLNEDWPRIHSQIKSLDLDLKDLLQGSLKNAPTKNGPSKKTSKNGKTSK</sequence>
<evidence type="ECO:0000256" key="1">
    <source>
        <dbReference type="ARBA" id="ARBA00023015"/>
    </source>
</evidence>
<dbReference type="PROSITE" id="PS50949">
    <property type="entry name" value="HTH_GNTR"/>
    <property type="match status" value="1"/>
</dbReference>
<feature type="domain" description="HTH gntR-type" evidence="5">
    <location>
        <begin position="12"/>
        <end position="80"/>
    </location>
</feature>
<keyword evidence="1" id="KW-0805">Transcription regulation</keyword>
<dbReference type="SMART" id="SM00345">
    <property type="entry name" value="HTH_GNTR"/>
    <property type="match status" value="1"/>
</dbReference>
<accession>A0A3B0U7C2</accession>
<dbReference type="PANTHER" id="PTHR38445">
    <property type="entry name" value="HTH-TYPE TRANSCRIPTIONAL REPRESSOR YTRA"/>
    <property type="match status" value="1"/>
</dbReference>
<evidence type="ECO:0000256" key="2">
    <source>
        <dbReference type="ARBA" id="ARBA00023125"/>
    </source>
</evidence>
<dbReference type="Gene3D" id="1.10.10.10">
    <property type="entry name" value="Winged helix-like DNA-binding domain superfamily/Winged helix DNA-binding domain"/>
    <property type="match status" value="1"/>
</dbReference>
<gene>
    <name evidence="6" type="ORF">MNBD_ALPHA11-1304</name>
</gene>
<dbReference type="GO" id="GO:0003677">
    <property type="term" value="F:DNA binding"/>
    <property type="evidence" value="ECO:0007669"/>
    <property type="project" value="UniProtKB-KW"/>
</dbReference>
<dbReference type="InterPro" id="IPR036388">
    <property type="entry name" value="WH-like_DNA-bd_sf"/>
</dbReference>
<dbReference type="Pfam" id="PF00392">
    <property type="entry name" value="GntR"/>
    <property type="match status" value="1"/>
</dbReference>
<evidence type="ECO:0000313" key="6">
    <source>
        <dbReference type="EMBL" id="VAW16654.1"/>
    </source>
</evidence>
<dbReference type="EMBL" id="UOEQ01000110">
    <property type="protein sequence ID" value="VAW16654.1"/>
    <property type="molecule type" value="Genomic_DNA"/>
</dbReference>
<dbReference type="Gene3D" id="6.10.250.1220">
    <property type="match status" value="1"/>
</dbReference>
<dbReference type="GO" id="GO:0003700">
    <property type="term" value="F:DNA-binding transcription factor activity"/>
    <property type="evidence" value="ECO:0007669"/>
    <property type="project" value="InterPro"/>
</dbReference>
<evidence type="ECO:0000256" key="3">
    <source>
        <dbReference type="ARBA" id="ARBA00023163"/>
    </source>
</evidence>
<keyword evidence="3" id="KW-0804">Transcription</keyword>
<reference evidence="6" key="1">
    <citation type="submission" date="2018-06" db="EMBL/GenBank/DDBJ databases">
        <authorList>
            <person name="Zhirakovskaya E."/>
        </authorList>
    </citation>
    <scope>NUCLEOTIDE SEQUENCE</scope>
</reference>
<proteinExistence type="predicted"/>
<protein>
    <recommendedName>
        <fullName evidence="5">HTH gntR-type domain-containing protein</fullName>
    </recommendedName>
</protein>
<organism evidence="6">
    <name type="scientific">hydrothermal vent metagenome</name>
    <dbReference type="NCBI Taxonomy" id="652676"/>
    <lineage>
        <taxon>unclassified sequences</taxon>
        <taxon>metagenomes</taxon>
        <taxon>ecological metagenomes</taxon>
    </lineage>
</organism>
<feature type="region of interest" description="Disordered" evidence="4">
    <location>
        <begin position="119"/>
        <end position="141"/>
    </location>
</feature>
<feature type="compositionally biased region" description="Low complexity" evidence="4">
    <location>
        <begin position="119"/>
        <end position="131"/>
    </location>
</feature>
<dbReference type="InterPro" id="IPR000524">
    <property type="entry name" value="Tscrpt_reg_HTH_GntR"/>
</dbReference>
<dbReference type="SUPFAM" id="SSF46785">
    <property type="entry name" value="Winged helix' DNA-binding domain"/>
    <property type="match status" value="1"/>
</dbReference>
<feature type="compositionally biased region" description="Basic residues" evidence="4">
    <location>
        <begin position="132"/>
        <end position="141"/>
    </location>
</feature>